<dbReference type="AlphaFoldDB" id="A0A0P1GT30"/>
<dbReference type="Gene3D" id="3.30.160.100">
    <property type="entry name" value="Ribosome hibernation promotion factor-like"/>
    <property type="match status" value="1"/>
</dbReference>
<dbReference type="SUPFAM" id="SSF69754">
    <property type="entry name" value="Ribosome binding protein Y (YfiA homologue)"/>
    <property type="match status" value="1"/>
</dbReference>
<dbReference type="InterPro" id="IPR003489">
    <property type="entry name" value="RHF/RaiA"/>
</dbReference>
<name>A0A0P1GT30_9RHOB</name>
<dbReference type="Proteomes" id="UP000051681">
    <property type="component" value="Unassembled WGS sequence"/>
</dbReference>
<protein>
    <recommendedName>
        <fullName evidence="3">Ribosomal subunit interface protein</fullName>
    </recommendedName>
</protein>
<proteinExistence type="predicted"/>
<evidence type="ECO:0008006" key="3">
    <source>
        <dbReference type="Google" id="ProtNLM"/>
    </source>
</evidence>
<dbReference type="STRING" id="340021.TM5383_03202"/>
<sequence>MHIQINTDHNIHGDERLAEVCEELVTSTLAPIASRLTRVEVHVKDMRGPKGGEDIRATVEARPEGMRPYAVHHDATDITHAVKAASKKLRQRLEGEFGKRSLHH</sequence>
<organism evidence="1 2">
    <name type="scientific">Thalassovita mediterranea</name>
    <dbReference type="NCBI Taxonomy" id="340021"/>
    <lineage>
        <taxon>Bacteria</taxon>
        <taxon>Pseudomonadati</taxon>
        <taxon>Pseudomonadota</taxon>
        <taxon>Alphaproteobacteria</taxon>
        <taxon>Rhodobacterales</taxon>
        <taxon>Roseobacteraceae</taxon>
        <taxon>Thalassovita</taxon>
    </lineage>
</organism>
<reference evidence="1 2" key="1">
    <citation type="submission" date="2015-09" db="EMBL/GenBank/DDBJ databases">
        <authorList>
            <consortium name="Swine Surveillance"/>
        </authorList>
    </citation>
    <scope>NUCLEOTIDE SEQUENCE [LARGE SCALE GENOMIC DNA]</scope>
    <source>
        <strain evidence="1 2">CECT 8383</strain>
    </source>
</reference>
<dbReference type="RefSeq" id="WP_058320004.1">
    <property type="nucleotide sequence ID" value="NZ_JBMYKQ010000024.1"/>
</dbReference>
<accession>A0A0P1GT30</accession>
<dbReference type="Pfam" id="PF02482">
    <property type="entry name" value="Ribosomal_S30AE"/>
    <property type="match status" value="1"/>
</dbReference>
<keyword evidence="2" id="KW-1185">Reference proteome</keyword>
<evidence type="ECO:0000313" key="1">
    <source>
        <dbReference type="EMBL" id="CUH85959.1"/>
    </source>
</evidence>
<evidence type="ECO:0000313" key="2">
    <source>
        <dbReference type="Proteomes" id="UP000051681"/>
    </source>
</evidence>
<gene>
    <name evidence="1" type="ORF">TM5383_03202</name>
</gene>
<dbReference type="InterPro" id="IPR036567">
    <property type="entry name" value="RHF-like"/>
</dbReference>
<dbReference type="EMBL" id="CYSF01000018">
    <property type="protein sequence ID" value="CUH85959.1"/>
    <property type="molecule type" value="Genomic_DNA"/>
</dbReference>
<dbReference type="OrthoDB" id="121633at2"/>